<gene>
    <name evidence="2" type="ORF">C1SCF055_LOCUS41282</name>
</gene>
<name>A0A9P1DUZ9_9DINO</name>
<dbReference type="Proteomes" id="UP001152797">
    <property type="component" value="Unassembled WGS sequence"/>
</dbReference>
<feature type="region of interest" description="Disordered" evidence="1">
    <location>
        <begin position="1"/>
        <end position="57"/>
    </location>
</feature>
<comment type="caution">
    <text evidence="2">The sequence shown here is derived from an EMBL/GenBank/DDBJ whole genome shotgun (WGS) entry which is preliminary data.</text>
</comment>
<sequence length="504" mass="55168">MNFDLTGIASDDEPGVERNRPLRGYRKRWRPSPSAAAESQEEILHSEPGGDLEEAGPYGPAEVFVFGEDTFCIDDWIHVTDSLATGAAEQYEPSSPADELEPPVGTVALAGPQASEPAWQQCAASAAIKRQRMEMPKLPWERPPFDFVFRTGDKWDGTILAGYNDLFAHTTVGCADVLNSQLAPERDTAVGGRVEQPPVVRLNFKKVRTELPDEDIRVVQLSDGAPTDQPVDPPSNLAEVAVPSDSESSVASECGEVEQDPPCQGQFEGPERISLFPDFPGVAEDALLVHRVSGLVHVLNEDNVLLCGRMPSLNFKEYACSISDRGVYEGCAQCKKAFGGRRAALGRVRLPVAAEHVAYLEQTAEEKLAAGFMEGPFETEDKGTTYFGQVAMHILGINSCLSFEHPPELDACLRTPSWSLSGGMSDQLKCKHLQLPSQNGQLFETNQERTRTKFFRSFLSERVTPSIETQNPGPLAFGESLYGEQKGPLSDVNFHNLSFADPFH</sequence>
<reference evidence="3" key="2">
    <citation type="submission" date="2024-04" db="EMBL/GenBank/DDBJ databases">
        <authorList>
            <person name="Chen Y."/>
            <person name="Shah S."/>
            <person name="Dougan E. K."/>
            <person name="Thang M."/>
            <person name="Chan C."/>
        </authorList>
    </citation>
    <scope>NUCLEOTIDE SEQUENCE [LARGE SCALE GENOMIC DNA]</scope>
</reference>
<reference evidence="2" key="1">
    <citation type="submission" date="2022-10" db="EMBL/GenBank/DDBJ databases">
        <authorList>
            <person name="Chen Y."/>
            <person name="Dougan E. K."/>
            <person name="Chan C."/>
            <person name="Rhodes N."/>
            <person name="Thang M."/>
        </authorList>
    </citation>
    <scope>NUCLEOTIDE SEQUENCE</scope>
</reference>
<dbReference type="EMBL" id="CAMXCT020006590">
    <property type="protein sequence ID" value="CAL1169928.1"/>
    <property type="molecule type" value="Genomic_DNA"/>
</dbReference>
<protein>
    <submittedName>
        <fullName evidence="2">Uncharacterized protein</fullName>
    </submittedName>
</protein>
<evidence type="ECO:0000313" key="4">
    <source>
        <dbReference type="Proteomes" id="UP001152797"/>
    </source>
</evidence>
<proteinExistence type="predicted"/>
<dbReference type="AlphaFoldDB" id="A0A9P1DUZ9"/>
<dbReference type="EMBL" id="CAMXCT030006590">
    <property type="protein sequence ID" value="CAL4803865.1"/>
    <property type="molecule type" value="Genomic_DNA"/>
</dbReference>
<feature type="compositionally biased region" description="Basic residues" evidence="1">
    <location>
        <begin position="21"/>
        <end position="30"/>
    </location>
</feature>
<keyword evidence="4" id="KW-1185">Reference proteome</keyword>
<accession>A0A9P1DUZ9</accession>
<organism evidence="2">
    <name type="scientific">Cladocopium goreaui</name>
    <dbReference type="NCBI Taxonomy" id="2562237"/>
    <lineage>
        <taxon>Eukaryota</taxon>
        <taxon>Sar</taxon>
        <taxon>Alveolata</taxon>
        <taxon>Dinophyceae</taxon>
        <taxon>Suessiales</taxon>
        <taxon>Symbiodiniaceae</taxon>
        <taxon>Cladocopium</taxon>
    </lineage>
</organism>
<evidence type="ECO:0000256" key="1">
    <source>
        <dbReference type="SAM" id="MobiDB-lite"/>
    </source>
</evidence>
<dbReference type="EMBL" id="CAMXCT010006590">
    <property type="protein sequence ID" value="CAI4016553.1"/>
    <property type="molecule type" value="Genomic_DNA"/>
</dbReference>
<evidence type="ECO:0000313" key="3">
    <source>
        <dbReference type="EMBL" id="CAL1169928.1"/>
    </source>
</evidence>
<evidence type="ECO:0000313" key="2">
    <source>
        <dbReference type="EMBL" id="CAI4016553.1"/>
    </source>
</evidence>